<proteinExistence type="predicted"/>
<organism evidence="2 3">
    <name type="scientific">Trichinella murrelli</name>
    <dbReference type="NCBI Taxonomy" id="144512"/>
    <lineage>
        <taxon>Eukaryota</taxon>
        <taxon>Metazoa</taxon>
        <taxon>Ecdysozoa</taxon>
        <taxon>Nematoda</taxon>
        <taxon>Enoplea</taxon>
        <taxon>Dorylaimia</taxon>
        <taxon>Trichinellida</taxon>
        <taxon>Trichinellidae</taxon>
        <taxon>Trichinella</taxon>
    </lineage>
</organism>
<dbReference type="InterPro" id="IPR043502">
    <property type="entry name" value="DNA/RNA_pol_sf"/>
</dbReference>
<dbReference type="PANTHER" id="PTHR37984:SF12">
    <property type="entry name" value="RIBONUCLEASE H"/>
    <property type="match status" value="1"/>
</dbReference>
<sequence length="509" mass="56498">MLRDRLVCGLRDEAVQLRLFAKKVLTFQMAQEEALSAEAACKHASDIRTVNVDSSAPNIHHMSSKRQTYKQANVCASCGGQHNRALCRFKNAVCRCCQKAGHIERVCRSKQRRSKPQAKANAISVADTHQSYLLNRISCRSTPSLCSLKLSVFLSIEGKRCQLEVDSGSDVTIISEQTFEYLRNNNKKLKLAPTTLSLVSFPGKQVKLMGSCFVNVDYSTIHTRLRIFVAKGNCPNLLGLEWFKPLGIRIEVFTPDLGCYTGEPVSLDLDPSVPPVRMKARKVPFALKEKIDTELDKLVKQMVLEPVSHPVWATPIVTPTKPDGSVRICGDYKCTINKALLKHAYPVPAVSHLLTSLAGGKVFAKLDLAQAYQQLVVDKKTADAQTIITHRGAFRVKRLQFGVSAAPGIFQGVINQLTKGIPGVLSYFDDILIAAKDESILAKRLATLLKRFYDAGLRLNAEKCKFCLRRIKFLGFDIDASGIHPSKQKVAAIHNTPQPRNKKELQTFL</sequence>
<dbReference type="OrthoDB" id="5919961at2759"/>
<comment type="caution">
    <text evidence="2">The sequence shown here is derived from an EMBL/GenBank/DDBJ whole genome shotgun (WGS) entry which is preliminary data.</text>
</comment>
<dbReference type="InterPro" id="IPR043128">
    <property type="entry name" value="Rev_trsase/Diguanyl_cyclase"/>
</dbReference>
<dbReference type="InterPro" id="IPR021109">
    <property type="entry name" value="Peptidase_aspartic_dom_sf"/>
</dbReference>
<dbReference type="PANTHER" id="PTHR37984">
    <property type="entry name" value="PROTEIN CBG26694"/>
    <property type="match status" value="1"/>
</dbReference>
<dbReference type="Gene3D" id="3.30.70.270">
    <property type="match status" value="1"/>
</dbReference>
<dbReference type="AlphaFoldDB" id="A0A0V0T806"/>
<dbReference type="Gene3D" id="2.40.70.10">
    <property type="entry name" value="Acid Proteases"/>
    <property type="match status" value="1"/>
</dbReference>
<accession>A0A0V0T806</accession>
<protein>
    <recommendedName>
        <fullName evidence="1">Reverse transcriptase domain-containing protein</fullName>
    </recommendedName>
</protein>
<reference evidence="2 3" key="1">
    <citation type="submission" date="2015-01" db="EMBL/GenBank/DDBJ databases">
        <title>Evolution of Trichinella species and genotypes.</title>
        <authorList>
            <person name="Korhonen P.K."/>
            <person name="Edoardo P."/>
            <person name="Giuseppe L.R."/>
            <person name="Gasser R.B."/>
        </authorList>
    </citation>
    <scope>NUCLEOTIDE SEQUENCE [LARGE SCALE GENOMIC DNA]</scope>
    <source>
        <strain evidence="2">ISS417</strain>
    </source>
</reference>
<dbReference type="InterPro" id="IPR000477">
    <property type="entry name" value="RT_dom"/>
</dbReference>
<dbReference type="STRING" id="144512.A0A0V0T806"/>
<dbReference type="Gene3D" id="3.10.10.10">
    <property type="entry name" value="HIV Type 1 Reverse Transcriptase, subunit A, domain 1"/>
    <property type="match status" value="1"/>
</dbReference>
<dbReference type="Proteomes" id="UP000055048">
    <property type="component" value="Unassembled WGS sequence"/>
</dbReference>
<name>A0A0V0T806_9BILA</name>
<keyword evidence="3" id="KW-1185">Reference proteome</keyword>
<dbReference type="CDD" id="cd01647">
    <property type="entry name" value="RT_LTR"/>
    <property type="match status" value="1"/>
</dbReference>
<gene>
    <name evidence="2" type="primary">K02A2.6</name>
    <name evidence="2" type="ORF">T05_12882</name>
</gene>
<dbReference type="SUPFAM" id="SSF50630">
    <property type="entry name" value="Acid proteases"/>
    <property type="match status" value="1"/>
</dbReference>
<feature type="domain" description="Reverse transcriptase" evidence="1">
    <location>
        <begin position="300"/>
        <end position="478"/>
    </location>
</feature>
<evidence type="ECO:0000313" key="2">
    <source>
        <dbReference type="EMBL" id="KRX35128.1"/>
    </source>
</evidence>
<dbReference type="EMBL" id="JYDJ01000471">
    <property type="protein sequence ID" value="KRX35128.1"/>
    <property type="molecule type" value="Genomic_DNA"/>
</dbReference>
<dbReference type="SUPFAM" id="SSF56672">
    <property type="entry name" value="DNA/RNA polymerases"/>
    <property type="match status" value="1"/>
</dbReference>
<dbReference type="PROSITE" id="PS50878">
    <property type="entry name" value="RT_POL"/>
    <property type="match status" value="1"/>
</dbReference>
<feature type="non-terminal residue" evidence="2">
    <location>
        <position position="509"/>
    </location>
</feature>
<evidence type="ECO:0000259" key="1">
    <source>
        <dbReference type="PROSITE" id="PS50878"/>
    </source>
</evidence>
<dbReference type="Pfam" id="PF00078">
    <property type="entry name" value="RVT_1"/>
    <property type="match status" value="1"/>
</dbReference>
<evidence type="ECO:0000313" key="3">
    <source>
        <dbReference type="Proteomes" id="UP000055048"/>
    </source>
</evidence>
<dbReference type="InterPro" id="IPR050951">
    <property type="entry name" value="Retrovirus_Pol_polyprotein"/>
</dbReference>